<keyword evidence="3" id="KW-1185">Reference proteome</keyword>
<dbReference type="PANTHER" id="PTHR38454">
    <property type="entry name" value="INTEGRAL MEMBRANE PROTEIN-RELATED"/>
    <property type="match status" value="1"/>
</dbReference>
<proteinExistence type="predicted"/>
<dbReference type="Pfam" id="PF09586">
    <property type="entry name" value="YfhO"/>
    <property type="match status" value="1"/>
</dbReference>
<reference evidence="2 3" key="1">
    <citation type="submission" date="2020-11" db="EMBL/GenBank/DDBJ databases">
        <title>Draft genome sequencing of a Lachnospiraceae strain isolated from anoxic soil subjected to BSD treatment.</title>
        <authorList>
            <person name="Uek A."/>
            <person name="Tonouchi A."/>
        </authorList>
    </citation>
    <scope>NUCLEOTIDE SEQUENCE [LARGE SCALE GENOMIC DNA]</scope>
    <source>
        <strain evidence="2 3">TB5</strain>
    </source>
</reference>
<feature type="transmembrane region" description="Helical" evidence="1">
    <location>
        <begin position="351"/>
        <end position="371"/>
    </location>
</feature>
<dbReference type="AlphaFoldDB" id="A0A7R7ICP3"/>
<dbReference type="KEGG" id="ahb:bsdtb5_13760"/>
<feature type="transmembrane region" description="Helical" evidence="1">
    <location>
        <begin position="241"/>
        <end position="260"/>
    </location>
</feature>
<accession>A0A7R7ICP3</accession>
<feature type="transmembrane region" description="Helical" evidence="1">
    <location>
        <begin position="856"/>
        <end position="877"/>
    </location>
</feature>
<name>A0A7R7ICP3_9FIRM</name>
<dbReference type="EMBL" id="AP024169">
    <property type="protein sequence ID" value="BCN30081.1"/>
    <property type="molecule type" value="Genomic_DNA"/>
</dbReference>
<feature type="transmembrane region" description="Helical" evidence="1">
    <location>
        <begin position="383"/>
        <end position="401"/>
    </location>
</feature>
<feature type="transmembrane region" description="Helical" evidence="1">
    <location>
        <begin position="407"/>
        <end position="424"/>
    </location>
</feature>
<keyword evidence="1" id="KW-0812">Transmembrane</keyword>
<keyword evidence="1" id="KW-0472">Membrane</keyword>
<feature type="transmembrane region" description="Helical" evidence="1">
    <location>
        <begin position="184"/>
        <end position="213"/>
    </location>
</feature>
<dbReference type="Proteomes" id="UP000595897">
    <property type="component" value="Chromosome"/>
</dbReference>
<evidence type="ECO:0000313" key="2">
    <source>
        <dbReference type="EMBL" id="BCN30081.1"/>
    </source>
</evidence>
<keyword evidence="1" id="KW-1133">Transmembrane helix</keyword>
<feature type="transmembrane region" description="Helical" evidence="1">
    <location>
        <begin position="436"/>
        <end position="454"/>
    </location>
</feature>
<gene>
    <name evidence="2" type="ORF">bsdtb5_13760</name>
</gene>
<dbReference type="PANTHER" id="PTHR38454:SF1">
    <property type="entry name" value="INTEGRAL MEMBRANE PROTEIN"/>
    <property type="match status" value="1"/>
</dbReference>
<evidence type="ECO:0008006" key="4">
    <source>
        <dbReference type="Google" id="ProtNLM"/>
    </source>
</evidence>
<organism evidence="2 3">
    <name type="scientific">Anaeromicropila herbilytica</name>
    <dbReference type="NCBI Taxonomy" id="2785025"/>
    <lineage>
        <taxon>Bacteria</taxon>
        <taxon>Bacillati</taxon>
        <taxon>Bacillota</taxon>
        <taxon>Clostridia</taxon>
        <taxon>Lachnospirales</taxon>
        <taxon>Lachnospiraceae</taxon>
        <taxon>Anaeromicropila</taxon>
    </lineage>
</organism>
<dbReference type="RefSeq" id="WP_271715329.1">
    <property type="nucleotide sequence ID" value="NZ_AP024169.1"/>
</dbReference>
<evidence type="ECO:0000256" key="1">
    <source>
        <dbReference type="SAM" id="Phobius"/>
    </source>
</evidence>
<dbReference type="InterPro" id="IPR018580">
    <property type="entry name" value="Uncharacterised_YfhO"/>
</dbReference>
<feature type="transmembrane region" description="Helical" evidence="1">
    <location>
        <begin position="325"/>
        <end position="345"/>
    </location>
</feature>
<feature type="transmembrane region" description="Helical" evidence="1">
    <location>
        <begin position="158"/>
        <end position="177"/>
    </location>
</feature>
<protein>
    <recommendedName>
        <fullName evidence="4">YfhO family protein</fullName>
    </recommendedName>
</protein>
<evidence type="ECO:0000313" key="3">
    <source>
        <dbReference type="Proteomes" id="UP000595897"/>
    </source>
</evidence>
<sequence length="888" mass="102521">MKKTWFKNTYFIYTCSFLLLLPIIFMPFFMDGKTFVWKMDGINQHYPMFIYYGKLLRSLLTGNGFPMFDMNIGLGFDTIGTLQYYVLGDPIALFSVFATKENGVYLYCALILLRFYLLGISYIIFCKYWGKKGVSVLGGAFIYTFCGFSLYSGIRHPYFLNPMIYLPLIIIGLEQILRKKKPYLLIVIVFVSTISNFYFLFMLTVISVIYVIIRYFMRYRKTYDNVLKGFIYTGLKTGGPYLLGIAMGSFLFLPIIYAFMNNSRLGNGPQMPSGYLHYRKGYYLKLLQGVFAPGAITGYWSELSFCTITAVSVVALICNKKYRKLLFIFLLAFSALLVPYVGYFMNGFAYVANRWCFALALIVAFIFTETYENLFTLKIYERLLFLVGIGGYGIITFYYPAKDIVKNGFYCLLITAIVVLIYQLRWFADKKIIRDISFYLILLMMIGFHGFAFYSPKYYAYANEYLTKKEVDSVFNEGVLNLVSKIDDKDSRVFRVETCGDKCINESLYIGYNEVSGYYSLMTGNVAKYLDQLEVLTQKSAYRFDSLDNRTVLDSLASVKYIASTKRGAAPYGFRLINKGRYEGKNIYLYKNDYALPLGYAYDSYLLEKDYEKLTAIEKQNSMLYSIVLPKDNNMVAKADEDVSHGIIKRKVKIIPDENIKLTDNKIKVKKAGAKITLEFKQVPNSETYLIFHKLNLLRRYRTMATFKVKGDSNITKKVNVRSIYYGSYFGKENYLVNIGYEKKGESKITITFPEKKSFTYESIEVYCVNMDFYKEQVHRLIRNSLQNITIHNNTIQGDITLTGNRIMAISIPYSKGFSAYVDHKKVELLHGNIMNMALPLKKGSHHIVLKYKTPYFNIGCFISITAFVGFAFLIIWNKKRASGKRDC</sequence>
<feature type="transmembrane region" description="Helical" evidence="1">
    <location>
        <begin position="12"/>
        <end position="30"/>
    </location>
</feature>
<feature type="transmembrane region" description="Helical" evidence="1">
    <location>
        <begin position="104"/>
        <end position="126"/>
    </location>
</feature>
<feature type="transmembrane region" description="Helical" evidence="1">
    <location>
        <begin position="302"/>
        <end position="318"/>
    </location>
</feature>
<feature type="transmembrane region" description="Helical" evidence="1">
    <location>
        <begin position="133"/>
        <end position="152"/>
    </location>
</feature>